<dbReference type="SMART" id="SM00382">
    <property type="entry name" value="AAA"/>
    <property type="match status" value="2"/>
</dbReference>
<dbReference type="InterPro" id="IPR003439">
    <property type="entry name" value="ABC_transporter-like_ATP-bd"/>
</dbReference>
<feature type="domain" description="ABC transporter" evidence="6">
    <location>
        <begin position="8"/>
        <end position="265"/>
    </location>
</feature>
<comment type="similarity">
    <text evidence="2">Belongs to the ABC transporter superfamily.</text>
</comment>
<dbReference type="PROSITE" id="PS50893">
    <property type="entry name" value="ABC_TRANSPORTER_2"/>
    <property type="match status" value="2"/>
</dbReference>
<dbReference type="GO" id="GO:0005524">
    <property type="term" value="F:ATP binding"/>
    <property type="evidence" value="ECO:0007669"/>
    <property type="project" value="UniProtKB-KW"/>
</dbReference>
<dbReference type="Gene3D" id="3.40.50.300">
    <property type="entry name" value="P-loop containing nucleotide triphosphate hydrolases"/>
    <property type="match status" value="2"/>
</dbReference>
<reference evidence="7 8" key="1">
    <citation type="submission" date="2023-08" db="EMBL/GenBank/DDBJ databases">
        <title>Implementing the SeqCode for naming new Mesorhizobium species isolated from Vachellia karroo root nodules.</title>
        <authorList>
            <person name="Van Lill M."/>
        </authorList>
    </citation>
    <scope>NUCLEOTIDE SEQUENCE [LARGE SCALE GENOMIC DNA]</scope>
    <source>
        <strain evidence="7 8">MSK 1335</strain>
    </source>
</reference>
<feature type="domain" description="ABC transporter" evidence="6">
    <location>
        <begin position="282"/>
        <end position="521"/>
    </location>
</feature>
<keyword evidence="5 7" id="KW-0067">ATP-binding</keyword>
<comment type="subcellular location">
    <subcellularLocation>
        <location evidence="1">Cell inner membrane</location>
        <topology evidence="1">Peripheral membrane protein</topology>
    </subcellularLocation>
</comment>
<evidence type="ECO:0000256" key="3">
    <source>
        <dbReference type="ARBA" id="ARBA00022448"/>
    </source>
</evidence>
<dbReference type="PROSITE" id="PS00211">
    <property type="entry name" value="ABC_TRANSPORTER_1"/>
    <property type="match status" value="1"/>
</dbReference>
<dbReference type="CDD" id="cd03257">
    <property type="entry name" value="ABC_NikE_OppD_transporters"/>
    <property type="match status" value="2"/>
</dbReference>
<name>A0ABU4ZW19_9HYPH</name>
<evidence type="ECO:0000256" key="2">
    <source>
        <dbReference type="ARBA" id="ARBA00005417"/>
    </source>
</evidence>
<evidence type="ECO:0000313" key="8">
    <source>
        <dbReference type="Proteomes" id="UP001276840"/>
    </source>
</evidence>
<organism evidence="7 8">
    <name type="scientific">Mesorhizobium montanum</name>
    <dbReference type="NCBI Taxonomy" id="3072323"/>
    <lineage>
        <taxon>Bacteria</taxon>
        <taxon>Pseudomonadati</taxon>
        <taxon>Pseudomonadota</taxon>
        <taxon>Alphaproteobacteria</taxon>
        <taxon>Hyphomicrobiales</taxon>
        <taxon>Phyllobacteriaceae</taxon>
        <taxon>Mesorhizobium</taxon>
    </lineage>
</organism>
<evidence type="ECO:0000259" key="6">
    <source>
        <dbReference type="PROSITE" id="PS50893"/>
    </source>
</evidence>
<dbReference type="RefSeq" id="WP_320237071.1">
    <property type="nucleotide sequence ID" value="NZ_JAVIJF010000041.1"/>
</dbReference>
<keyword evidence="8" id="KW-1185">Reference proteome</keyword>
<dbReference type="Pfam" id="PF08352">
    <property type="entry name" value="oligo_HPY"/>
    <property type="match status" value="1"/>
</dbReference>
<comment type="caution">
    <text evidence="7">The sequence shown here is derived from an EMBL/GenBank/DDBJ whole genome shotgun (WGS) entry which is preliminary data.</text>
</comment>
<dbReference type="InterPro" id="IPR003593">
    <property type="entry name" value="AAA+_ATPase"/>
</dbReference>
<dbReference type="PANTHER" id="PTHR43776:SF7">
    <property type="entry name" value="D,D-DIPEPTIDE TRANSPORT ATP-BINDING PROTEIN DDPF-RELATED"/>
    <property type="match status" value="1"/>
</dbReference>
<keyword evidence="3" id="KW-0813">Transport</keyword>
<dbReference type="NCBIfam" id="NF007739">
    <property type="entry name" value="PRK10419.1"/>
    <property type="match status" value="2"/>
</dbReference>
<dbReference type="Proteomes" id="UP001276840">
    <property type="component" value="Unassembled WGS sequence"/>
</dbReference>
<dbReference type="InterPro" id="IPR050319">
    <property type="entry name" value="ABC_transp_ATP-bind"/>
</dbReference>
<gene>
    <name evidence="7" type="ORF">RFM68_32720</name>
</gene>
<dbReference type="Pfam" id="PF00005">
    <property type="entry name" value="ABC_tran"/>
    <property type="match status" value="2"/>
</dbReference>
<evidence type="ECO:0000313" key="7">
    <source>
        <dbReference type="EMBL" id="MDX8529207.1"/>
    </source>
</evidence>
<dbReference type="EMBL" id="JAVIJF010000041">
    <property type="protein sequence ID" value="MDX8529207.1"/>
    <property type="molecule type" value="Genomic_DNA"/>
</dbReference>
<dbReference type="InterPro" id="IPR013563">
    <property type="entry name" value="Oligopep_ABC_C"/>
</dbReference>
<sequence>MKHSSGLLKKSDIVLDVDGLRIEAKADTGWTEIVKGVSFTLRRGEVLGLVGESGAGKSTIGLAALGHFRLGCRVIGGKVAFNGTDLLSLSDDKRRKLRGTRVAYVAQSAAASFNPAKRLMDQVVEAAVQRGGQSRAEAEATATALFRSLRLPDAGNFGLRYPHQVSGGQLQRAMTAMAMMCKPDLIVFDEPTTALDVTTQVEVLISIREAITEHGVAAIYISHDLAVVAQLAHRVMVLRYGETVEEGPIAEILYAPRETYTQSLWAVRAIDKQQAEAKGDLLDINNMAASYSTYKVLDGISLSVGKSETVAVVGESGSGKSTLGRVIAGLLAPERGQVLFKSKPLGAVVSARRKDELRQVQIIYQSADTALNPRHSVRKIIGRPVAFYTGLSSKALEARVIELLKMVELNENYIDRLPSQLSGGQRQRIAIARALAANPELIICDEVTSALDKIVQAEIIKMLLDLQKRLGVSYLFITHDLETVHAIADRVVVMNKGRIVEQGPRDSVLAPPHVEYTQLLLDSVPEMDVGWLDRVVASRSGAPVQN</sequence>
<keyword evidence="4" id="KW-0547">Nucleotide-binding</keyword>
<evidence type="ECO:0000256" key="5">
    <source>
        <dbReference type="ARBA" id="ARBA00022840"/>
    </source>
</evidence>
<dbReference type="SUPFAM" id="SSF52540">
    <property type="entry name" value="P-loop containing nucleoside triphosphate hydrolases"/>
    <property type="match status" value="2"/>
</dbReference>
<accession>A0ABU4ZW19</accession>
<protein>
    <submittedName>
        <fullName evidence="7">ABC transporter ATP-binding protein</fullName>
    </submittedName>
</protein>
<dbReference type="PANTHER" id="PTHR43776">
    <property type="entry name" value="TRANSPORT ATP-BINDING PROTEIN"/>
    <property type="match status" value="1"/>
</dbReference>
<evidence type="ECO:0000256" key="1">
    <source>
        <dbReference type="ARBA" id="ARBA00004417"/>
    </source>
</evidence>
<dbReference type="InterPro" id="IPR027417">
    <property type="entry name" value="P-loop_NTPase"/>
</dbReference>
<dbReference type="InterPro" id="IPR017871">
    <property type="entry name" value="ABC_transporter-like_CS"/>
</dbReference>
<proteinExistence type="inferred from homology"/>
<evidence type="ECO:0000256" key="4">
    <source>
        <dbReference type="ARBA" id="ARBA00022741"/>
    </source>
</evidence>